<keyword evidence="5 13" id="KW-0812">Transmembrane</keyword>
<evidence type="ECO:0000256" key="1">
    <source>
        <dbReference type="ARBA" id="ARBA00005513"/>
    </source>
</evidence>
<dbReference type="HAMAP" id="MF_01398">
    <property type="entry name" value="ATP_synth_b_bprime"/>
    <property type="match status" value="1"/>
</dbReference>
<comment type="similarity">
    <text evidence="1 13 14">Belongs to the ATPase B chain family.</text>
</comment>
<dbReference type="InterPro" id="IPR028987">
    <property type="entry name" value="ATP_synth_B-like_membr_sf"/>
</dbReference>
<protein>
    <recommendedName>
        <fullName evidence="13">ATP synthase subunit b</fullName>
    </recommendedName>
    <alternativeName>
        <fullName evidence="13">ATP synthase F(0) sector subunit b</fullName>
    </alternativeName>
    <alternativeName>
        <fullName evidence="13">ATPase subunit I</fullName>
    </alternativeName>
    <alternativeName>
        <fullName evidence="13">F-type ATPase subunit b</fullName>
        <shortName evidence="13">F-ATPase subunit b</shortName>
    </alternativeName>
</protein>
<evidence type="ECO:0000256" key="2">
    <source>
        <dbReference type="ARBA" id="ARBA00022448"/>
    </source>
</evidence>
<evidence type="ECO:0000256" key="6">
    <source>
        <dbReference type="ARBA" id="ARBA00022781"/>
    </source>
</evidence>
<evidence type="ECO:0000256" key="3">
    <source>
        <dbReference type="ARBA" id="ARBA00022475"/>
    </source>
</evidence>
<dbReference type="EMBL" id="DXCX01000105">
    <property type="protein sequence ID" value="HIY74310.1"/>
    <property type="molecule type" value="Genomic_DNA"/>
</dbReference>
<keyword evidence="15" id="KW-0175">Coiled coil</keyword>
<evidence type="ECO:0000256" key="9">
    <source>
        <dbReference type="ARBA" id="ARBA00023136"/>
    </source>
</evidence>
<gene>
    <name evidence="13 16" type="primary">atpF</name>
    <name evidence="16" type="ORF">H9826_10140</name>
</gene>
<evidence type="ECO:0000313" key="17">
    <source>
        <dbReference type="Proteomes" id="UP000886824"/>
    </source>
</evidence>
<name>A0A9D2CFI4_9FIRM</name>
<evidence type="ECO:0000256" key="12">
    <source>
        <dbReference type="ARBA" id="ARBA00037847"/>
    </source>
</evidence>
<evidence type="ECO:0000256" key="13">
    <source>
        <dbReference type="HAMAP-Rule" id="MF_01398"/>
    </source>
</evidence>
<dbReference type="Gene3D" id="6.10.250.1580">
    <property type="match status" value="1"/>
</dbReference>
<keyword evidence="10 13" id="KW-0066">ATP synthesis</keyword>
<dbReference type="Proteomes" id="UP000886824">
    <property type="component" value="Unassembled WGS sequence"/>
</dbReference>
<feature type="coiled-coil region" evidence="15">
    <location>
        <begin position="32"/>
        <end position="113"/>
    </location>
</feature>
<reference evidence="16" key="1">
    <citation type="journal article" date="2021" name="PeerJ">
        <title>Extensive microbial diversity within the chicken gut microbiome revealed by metagenomics and culture.</title>
        <authorList>
            <person name="Gilroy R."/>
            <person name="Ravi A."/>
            <person name="Getino M."/>
            <person name="Pursley I."/>
            <person name="Horton D.L."/>
            <person name="Alikhan N.F."/>
            <person name="Baker D."/>
            <person name="Gharbi K."/>
            <person name="Hall N."/>
            <person name="Watson M."/>
            <person name="Adriaenssens E.M."/>
            <person name="Foster-Nyarko E."/>
            <person name="Jarju S."/>
            <person name="Secka A."/>
            <person name="Antonio M."/>
            <person name="Oren A."/>
            <person name="Chaudhuri R.R."/>
            <person name="La Ragione R."/>
            <person name="Hildebrand F."/>
            <person name="Pallen M.J."/>
        </authorList>
    </citation>
    <scope>NUCLEOTIDE SEQUENCE</scope>
    <source>
        <strain evidence="16">CHK33-7979</strain>
    </source>
</reference>
<dbReference type="SUPFAM" id="SSF81573">
    <property type="entry name" value="F1F0 ATP synthase subunit B, membrane domain"/>
    <property type="match status" value="1"/>
</dbReference>
<proteinExistence type="inferred from homology"/>
<organism evidence="16 17">
    <name type="scientific">Candidatus Intestinimonas merdavium</name>
    <dbReference type="NCBI Taxonomy" id="2838622"/>
    <lineage>
        <taxon>Bacteria</taxon>
        <taxon>Bacillati</taxon>
        <taxon>Bacillota</taxon>
        <taxon>Clostridia</taxon>
        <taxon>Eubacteriales</taxon>
        <taxon>Intestinimonas</taxon>
    </lineage>
</organism>
<dbReference type="GO" id="GO:0046961">
    <property type="term" value="F:proton-transporting ATPase activity, rotational mechanism"/>
    <property type="evidence" value="ECO:0007669"/>
    <property type="project" value="TreeGrafter"/>
</dbReference>
<comment type="caution">
    <text evidence="16">The sequence shown here is derived from an EMBL/GenBank/DDBJ whole genome shotgun (WGS) entry which is preliminary data.</text>
</comment>
<dbReference type="AlphaFoldDB" id="A0A9D2CFI4"/>
<keyword evidence="7 13" id="KW-1133">Transmembrane helix</keyword>
<evidence type="ECO:0000313" key="16">
    <source>
        <dbReference type="EMBL" id="HIY74310.1"/>
    </source>
</evidence>
<comment type="subcellular location">
    <subcellularLocation>
        <location evidence="13">Cell membrane</location>
        <topology evidence="13">Single-pass membrane protein</topology>
    </subcellularLocation>
    <subcellularLocation>
        <location evidence="12">Endomembrane system</location>
        <topology evidence="12">Single-pass membrane protein</topology>
    </subcellularLocation>
</comment>
<evidence type="ECO:0000256" key="11">
    <source>
        <dbReference type="ARBA" id="ARBA00025198"/>
    </source>
</evidence>
<feature type="transmembrane region" description="Helical" evidence="13">
    <location>
        <begin position="6"/>
        <end position="23"/>
    </location>
</feature>
<evidence type="ECO:0000256" key="15">
    <source>
        <dbReference type="SAM" id="Coils"/>
    </source>
</evidence>
<evidence type="ECO:0000256" key="5">
    <source>
        <dbReference type="ARBA" id="ARBA00022692"/>
    </source>
</evidence>
<sequence length="162" mass="17666">MLEFHLSNILFTILNLLVLYAFLRKFLFGRVNAVLEARAALIKEQLASAEEQSRQAEARKSAYEEKLTDARQEAAKIVADAQSRAQRAYESRLAQAEADAKQLRGQAEAQLAAEREAMLRGARDEVASLALLAAAKVAGRAMDSADDQAAVDAFLSEVGEQA</sequence>
<comment type="function">
    <text evidence="13">Component of the F(0) channel, it forms part of the peripheral stalk, linking F(1) to F(0).</text>
</comment>
<dbReference type="PANTHER" id="PTHR33445">
    <property type="entry name" value="ATP SYNTHASE SUBUNIT B', CHLOROPLASTIC"/>
    <property type="match status" value="1"/>
</dbReference>
<dbReference type="Pfam" id="PF00430">
    <property type="entry name" value="ATP-synt_B"/>
    <property type="match status" value="1"/>
</dbReference>
<evidence type="ECO:0000256" key="7">
    <source>
        <dbReference type="ARBA" id="ARBA00022989"/>
    </source>
</evidence>
<dbReference type="CDD" id="cd06503">
    <property type="entry name" value="ATP-synt_Fo_b"/>
    <property type="match status" value="1"/>
</dbReference>
<evidence type="ECO:0000256" key="10">
    <source>
        <dbReference type="ARBA" id="ARBA00023310"/>
    </source>
</evidence>
<dbReference type="GO" id="GO:0045259">
    <property type="term" value="C:proton-transporting ATP synthase complex"/>
    <property type="evidence" value="ECO:0007669"/>
    <property type="project" value="UniProtKB-KW"/>
</dbReference>
<keyword evidence="6 13" id="KW-0375">Hydrogen ion transport</keyword>
<keyword evidence="4 13" id="KW-0138">CF(0)</keyword>
<keyword evidence="3 13" id="KW-1003">Cell membrane</keyword>
<dbReference type="InterPro" id="IPR050059">
    <property type="entry name" value="ATP_synthase_B_chain"/>
</dbReference>
<accession>A0A9D2CFI4</accession>
<keyword evidence="8 13" id="KW-0406">Ion transport</keyword>
<dbReference type="InterPro" id="IPR005864">
    <property type="entry name" value="ATP_synth_F0_bsu_bac"/>
</dbReference>
<dbReference type="GO" id="GO:0046933">
    <property type="term" value="F:proton-transporting ATP synthase activity, rotational mechanism"/>
    <property type="evidence" value="ECO:0007669"/>
    <property type="project" value="UniProtKB-UniRule"/>
</dbReference>
<dbReference type="InterPro" id="IPR002146">
    <property type="entry name" value="ATP_synth_b/b'su_bac/chlpt"/>
</dbReference>
<keyword evidence="9 13" id="KW-0472">Membrane</keyword>
<evidence type="ECO:0000256" key="14">
    <source>
        <dbReference type="RuleBase" id="RU003848"/>
    </source>
</evidence>
<dbReference type="GO" id="GO:0005886">
    <property type="term" value="C:plasma membrane"/>
    <property type="evidence" value="ECO:0007669"/>
    <property type="project" value="UniProtKB-SubCell"/>
</dbReference>
<evidence type="ECO:0000256" key="8">
    <source>
        <dbReference type="ARBA" id="ARBA00023065"/>
    </source>
</evidence>
<dbReference type="NCBIfam" id="TIGR01144">
    <property type="entry name" value="ATP_synt_b"/>
    <property type="match status" value="1"/>
</dbReference>
<dbReference type="GO" id="GO:0012505">
    <property type="term" value="C:endomembrane system"/>
    <property type="evidence" value="ECO:0007669"/>
    <property type="project" value="UniProtKB-SubCell"/>
</dbReference>
<comment type="subunit">
    <text evidence="13">F-type ATPases have 2 components, F(1) - the catalytic core - and F(0) - the membrane proton channel. F(1) has five subunits: alpha(3), beta(3), gamma(1), delta(1), epsilon(1). F(0) has three main subunits: a(1), b(2) and c(10-14). The alpha and beta chains form an alternating ring which encloses part of the gamma chain. F(1) is attached to F(0) by a central stalk formed by the gamma and epsilon chains, while a peripheral stalk is formed by the delta and b chains.</text>
</comment>
<dbReference type="PANTHER" id="PTHR33445:SF1">
    <property type="entry name" value="ATP SYNTHASE SUBUNIT B"/>
    <property type="match status" value="1"/>
</dbReference>
<reference evidence="16" key="2">
    <citation type="submission" date="2021-04" db="EMBL/GenBank/DDBJ databases">
        <authorList>
            <person name="Gilroy R."/>
        </authorList>
    </citation>
    <scope>NUCLEOTIDE SEQUENCE</scope>
    <source>
        <strain evidence="16">CHK33-7979</strain>
    </source>
</reference>
<keyword evidence="2 13" id="KW-0813">Transport</keyword>
<comment type="function">
    <text evidence="11 13">F(1)F(0) ATP synthase produces ATP from ADP in the presence of a proton or sodium gradient. F-type ATPases consist of two structural domains, F(1) containing the extramembraneous catalytic core and F(0) containing the membrane proton channel, linked together by a central stalk and a peripheral stalk. During catalysis, ATP synthesis in the catalytic domain of F(1) is coupled via a rotary mechanism of the central stalk subunits to proton translocation.</text>
</comment>
<evidence type="ECO:0000256" key="4">
    <source>
        <dbReference type="ARBA" id="ARBA00022547"/>
    </source>
</evidence>